<dbReference type="PROSITE" id="PS50297">
    <property type="entry name" value="ANK_REP_REGION"/>
    <property type="match status" value="6"/>
</dbReference>
<feature type="repeat" description="ANK" evidence="3">
    <location>
        <begin position="830"/>
        <end position="853"/>
    </location>
</feature>
<evidence type="ECO:0000256" key="1">
    <source>
        <dbReference type="ARBA" id="ARBA00022737"/>
    </source>
</evidence>
<dbReference type="Pfam" id="PF12796">
    <property type="entry name" value="Ank_2"/>
    <property type="match status" value="2"/>
</dbReference>
<feature type="repeat" description="ANK" evidence="3">
    <location>
        <begin position="728"/>
        <end position="751"/>
    </location>
</feature>
<dbReference type="EMBL" id="JBBBZM010000338">
    <property type="protein sequence ID" value="KAL0630928.1"/>
    <property type="molecule type" value="Genomic_DNA"/>
</dbReference>
<keyword evidence="1" id="KW-0677">Repeat</keyword>
<dbReference type="Pfam" id="PF24883">
    <property type="entry name" value="NPHP3_N"/>
    <property type="match status" value="1"/>
</dbReference>
<feature type="repeat" description="ANK" evidence="3">
    <location>
        <begin position="796"/>
        <end position="817"/>
    </location>
</feature>
<feature type="repeat" description="ANK" evidence="3">
    <location>
        <begin position="558"/>
        <end position="582"/>
    </location>
</feature>
<feature type="domain" description="GPI inositol-deacylase winged helix" evidence="4">
    <location>
        <begin position="338"/>
        <end position="416"/>
    </location>
</feature>
<feature type="repeat" description="ANK" evidence="3">
    <location>
        <begin position="592"/>
        <end position="625"/>
    </location>
</feature>
<organism evidence="6 7">
    <name type="scientific">Discina gigas</name>
    <dbReference type="NCBI Taxonomy" id="1032678"/>
    <lineage>
        <taxon>Eukaryota</taxon>
        <taxon>Fungi</taxon>
        <taxon>Dikarya</taxon>
        <taxon>Ascomycota</taxon>
        <taxon>Pezizomycotina</taxon>
        <taxon>Pezizomycetes</taxon>
        <taxon>Pezizales</taxon>
        <taxon>Discinaceae</taxon>
        <taxon>Discina</taxon>
    </lineage>
</organism>
<gene>
    <name evidence="6" type="ORF">Q9L58_010216</name>
</gene>
<dbReference type="SUPFAM" id="SSF52540">
    <property type="entry name" value="P-loop containing nucleoside triphosphate hydrolases"/>
    <property type="match status" value="1"/>
</dbReference>
<sequence length="910" mass="102709">MEVTKILNQVEVSNFHLASIRDEQIRAAEDRANQDRDAKRLKSLHWLFPGDPEENHKEIRQNRHDDIGKRFFEKAELTNWIRDPGSWLFCHGKAGAGKTSLMSRVLDFVTLRHQARHPAGGVGIAHIYFGLKDQRDQTPEKVVGSILRQLGYCKSELPTEIGTLYENWTNEGKTPDLQKLIDALISVARGFSRVWIFFDGLDQCDERKQRVDLLLIIQRLMARTNISGFATSRSYAGDVRSVFNGTEKIEVFTSREDIKCFVRWKIGRLSNKQLIETIISEISRSADGMFRLAESQVQYILRQTSGRKMLDALNTLPKDPDSTFTEAVERIHNLDADRRRLALAVLAWVFYAARPLQPRELREAVAIEENDTTIEDDYLPDASTLADACSGLVIIDESSQTVRFVHHTVQEYLKENHTILDGAHAMISKTCLTYLCFDRFREIPKGEISINFLARRLKENAFYDYAARNWGYHTKFCQEDSSVLEMARKFSKSENGMESALHVFFTEPWLISQNRGQELSSMAHSRGLLSFASELGLLSLMESLIKPDSVEVDRRDEDGCTPLSRAAALGNTDVMRLLVGRGDVDPNSRDNRGRTPLSIAAFKGHRTAVQLLLGRRGVDLDPKDDRGRTPLSLAASCGHQAVVRLLLERSEVDVNSRDKYGNTVLSKAASEGHEPVVRLLLERFSMDRDWREMYGGTILSQTASEGHEGVVRLLVEEYGVQADTKDKDGKTPLGRAASGGHEEVVKFLLNREDVSPDSKDNCSTTPLAMAAFEGHLEVVRLLLGRHDVQTNSRDSRGRTALNIAALRGHEAVVRLLLGRNDVDADAKDRHGRTPLRWAAYFGYPEIVRLLINRDDVNIYWKGPDGKTAFELCQSPLPWVKQCAMEAVIQLLKDKMERLERSGEHGAITIS</sequence>
<evidence type="ECO:0008006" key="8">
    <source>
        <dbReference type="Google" id="ProtNLM"/>
    </source>
</evidence>
<keyword evidence="7" id="KW-1185">Reference proteome</keyword>
<dbReference type="PROSITE" id="PS50088">
    <property type="entry name" value="ANK_REPEAT"/>
    <property type="match status" value="6"/>
</dbReference>
<reference evidence="6 7" key="1">
    <citation type="submission" date="2024-02" db="EMBL/GenBank/DDBJ databases">
        <title>Discinaceae phylogenomics.</title>
        <authorList>
            <person name="Dirks A.C."/>
            <person name="James T.Y."/>
        </authorList>
    </citation>
    <scope>NUCLEOTIDE SEQUENCE [LARGE SCALE GENOMIC DNA]</scope>
    <source>
        <strain evidence="6 7">ACD0624</strain>
    </source>
</reference>
<keyword evidence="2 3" id="KW-0040">ANK repeat</keyword>
<evidence type="ECO:0000259" key="5">
    <source>
        <dbReference type="Pfam" id="PF24883"/>
    </source>
</evidence>
<evidence type="ECO:0000256" key="2">
    <source>
        <dbReference type="ARBA" id="ARBA00023043"/>
    </source>
</evidence>
<feature type="domain" description="Nephrocystin 3-like N-terminal" evidence="5">
    <location>
        <begin position="68"/>
        <end position="233"/>
    </location>
</feature>
<evidence type="ECO:0000259" key="4">
    <source>
        <dbReference type="Pfam" id="PF22939"/>
    </source>
</evidence>
<dbReference type="Gene3D" id="1.25.40.20">
    <property type="entry name" value="Ankyrin repeat-containing domain"/>
    <property type="match status" value="1"/>
</dbReference>
<evidence type="ECO:0000313" key="7">
    <source>
        <dbReference type="Proteomes" id="UP001447188"/>
    </source>
</evidence>
<dbReference type="InterPro" id="IPR036770">
    <property type="entry name" value="Ankyrin_rpt-contain_sf"/>
</dbReference>
<feature type="repeat" description="ANK" evidence="3">
    <location>
        <begin position="626"/>
        <end position="650"/>
    </location>
</feature>
<dbReference type="PANTHER" id="PTHR23206:SF7">
    <property type="entry name" value="PROTEIN KINASE DOMAIN-CONTAINING PROTEIN"/>
    <property type="match status" value="1"/>
</dbReference>
<dbReference type="Pfam" id="PF13857">
    <property type="entry name" value="Ank_5"/>
    <property type="match status" value="1"/>
</dbReference>
<proteinExistence type="predicted"/>
<dbReference type="Gene3D" id="3.40.50.300">
    <property type="entry name" value="P-loop containing nucleotide triphosphate hydrolases"/>
    <property type="match status" value="1"/>
</dbReference>
<accession>A0ABR3G4P9</accession>
<dbReference type="InterPro" id="IPR054471">
    <property type="entry name" value="GPIID_WHD"/>
</dbReference>
<dbReference type="InterPro" id="IPR002110">
    <property type="entry name" value="Ankyrin_rpt"/>
</dbReference>
<dbReference type="InterPro" id="IPR027417">
    <property type="entry name" value="P-loop_NTPase"/>
</dbReference>
<protein>
    <recommendedName>
        <fullName evidence="8">NACHT domain-containing protein</fullName>
    </recommendedName>
</protein>
<evidence type="ECO:0000313" key="6">
    <source>
        <dbReference type="EMBL" id="KAL0630928.1"/>
    </source>
</evidence>
<dbReference type="PANTHER" id="PTHR23206">
    <property type="entry name" value="MASK PROTEIN"/>
    <property type="match status" value="1"/>
</dbReference>
<dbReference type="Pfam" id="PF22939">
    <property type="entry name" value="WHD_GPIID"/>
    <property type="match status" value="1"/>
</dbReference>
<dbReference type="SUPFAM" id="SSF48403">
    <property type="entry name" value="Ankyrin repeat"/>
    <property type="match status" value="1"/>
</dbReference>
<dbReference type="Pfam" id="PF13637">
    <property type="entry name" value="Ank_4"/>
    <property type="match status" value="1"/>
</dbReference>
<comment type="caution">
    <text evidence="6">The sequence shown here is derived from an EMBL/GenBank/DDBJ whole genome shotgun (WGS) entry which is preliminary data.</text>
</comment>
<dbReference type="InterPro" id="IPR056884">
    <property type="entry name" value="NPHP3-like_N"/>
</dbReference>
<dbReference type="SMART" id="SM00248">
    <property type="entry name" value="ANK"/>
    <property type="match status" value="9"/>
</dbReference>
<dbReference type="Proteomes" id="UP001447188">
    <property type="component" value="Unassembled WGS sequence"/>
</dbReference>
<evidence type="ECO:0000256" key="3">
    <source>
        <dbReference type="PROSITE-ProRule" id="PRU00023"/>
    </source>
</evidence>
<dbReference type="InterPro" id="IPR051631">
    <property type="entry name" value="Ankyrin-KH/SAM_domain"/>
</dbReference>
<name>A0ABR3G4P9_9PEZI</name>